<evidence type="ECO:0000256" key="6">
    <source>
        <dbReference type="ARBA" id="ARBA00023136"/>
    </source>
</evidence>
<evidence type="ECO:0000256" key="5">
    <source>
        <dbReference type="ARBA" id="ARBA00022989"/>
    </source>
</evidence>
<dbReference type="PANTHER" id="PTHR43549">
    <property type="entry name" value="MULTIDRUG RESISTANCE PROTEIN YPNP-RELATED"/>
    <property type="match status" value="1"/>
</dbReference>
<comment type="subcellular location">
    <subcellularLocation>
        <location evidence="1">Cell inner membrane</location>
        <topology evidence="1">Multi-pass membrane protein</topology>
    </subcellularLocation>
</comment>
<evidence type="ECO:0000256" key="3">
    <source>
        <dbReference type="ARBA" id="ARBA00022475"/>
    </source>
</evidence>
<feature type="transmembrane region" description="Helical" evidence="7">
    <location>
        <begin position="198"/>
        <end position="217"/>
    </location>
</feature>
<evidence type="ECO:0000313" key="9">
    <source>
        <dbReference type="Proteomes" id="UP001165396"/>
    </source>
</evidence>
<dbReference type="Pfam" id="PF01554">
    <property type="entry name" value="MatE"/>
    <property type="match status" value="2"/>
</dbReference>
<feature type="transmembrane region" description="Helical" evidence="7">
    <location>
        <begin position="56"/>
        <end position="77"/>
    </location>
</feature>
<feature type="transmembrane region" description="Helical" evidence="7">
    <location>
        <begin position="173"/>
        <end position="192"/>
    </location>
</feature>
<dbReference type="EMBL" id="JANKJG010000010">
    <property type="protein sequence ID" value="MCR8827538.1"/>
    <property type="molecule type" value="Genomic_DNA"/>
</dbReference>
<evidence type="ECO:0000256" key="7">
    <source>
        <dbReference type="SAM" id="Phobius"/>
    </source>
</evidence>
<feature type="transmembrane region" description="Helical" evidence="7">
    <location>
        <begin position="389"/>
        <end position="410"/>
    </location>
</feature>
<organism evidence="8 9">
    <name type="scientific">Pseudosulfitobacter koreensis</name>
    <dbReference type="NCBI Taxonomy" id="2968472"/>
    <lineage>
        <taxon>Bacteria</taxon>
        <taxon>Pseudomonadati</taxon>
        <taxon>Pseudomonadota</taxon>
        <taxon>Alphaproteobacteria</taxon>
        <taxon>Rhodobacterales</taxon>
        <taxon>Roseobacteraceae</taxon>
        <taxon>Pseudosulfitobacter</taxon>
    </lineage>
</organism>
<feature type="transmembrane region" description="Helical" evidence="7">
    <location>
        <begin position="98"/>
        <end position="119"/>
    </location>
</feature>
<dbReference type="Proteomes" id="UP001165396">
    <property type="component" value="Unassembled WGS sequence"/>
</dbReference>
<feature type="transmembrane region" description="Helical" evidence="7">
    <location>
        <begin position="139"/>
        <end position="161"/>
    </location>
</feature>
<evidence type="ECO:0000256" key="4">
    <source>
        <dbReference type="ARBA" id="ARBA00022692"/>
    </source>
</evidence>
<keyword evidence="5 7" id="KW-1133">Transmembrane helix</keyword>
<feature type="transmembrane region" description="Helical" evidence="7">
    <location>
        <begin position="20"/>
        <end position="44"/>
    </location>
</feature>
<feature type="transmembrane region" description="Helical" evidence="7">
    <location>
        <begin position="271"/>
        <end position="299"/>
    </location>
</feature>
<evidence type="ECO:0000256" key="2">
    <source>
        <dbReference type="ARBA" id="ARBA00022448"/>
    </source>
</evidence>
<evidence type="ECO:0000313" key="8">
    <source>
        <dbReference type="EMBL" id="MCR8827538.1"/>
    </source>
</evidence>
<proteinExistence type="predicted"/>
<dbReference type="InterPro" id="IPR002528">
    <property type="entry name" value="MATE_fam"/>
</dbReference>
<feature type="transmembrane region" description="Helical" evidence="7">
    <location>
        <begin position="238"/>
        <end position="259"/>
    </location>
</feature>
<dbReference type="InterPro" id="IPR048279">
    <property type="entry name" value="MdtK-like"/>
</dbReference>
<sequence>MPGPVSEQGRFLTGSTMGHVVRMTATGAFGITFVFLVDAANLLWLSLWGAPQQVAAIGFAFAIQFFSVSIGVGLMIAATALVSRSIGRGERALARQQAGAAIVIAVGIQAVVATLIVTFRHPLLELSGATGETAALAARYLAISVPSLVPMAVSLVGSGVLRAEGYGAKAMYVTLFSGVLSMFIDPPLIYYYGLDGAAIGLVVFRVSLLGLAIYYAIIQMNLIDRPDAAMVRRILRPFMVVALPAIATQMSTPAGNYFLTIIMAPFGDDAVAAWAVVGRLTVLVFGGIFALSGAIGGIFGQNYGAGQFDRLRSTYRDALVFCALYTLVAWALLWTAIPYVSVLFGLKGQGAEVLHAFAGVGVGAFMFVGALFVSNAAFNNLGKPGRSTLLNWLKDGVLSWPAAMLLAGSFGAAGVIYGQALGGAVMGILAASWGWRYVARLGPQSDIDPAPPRPYPNLDRFRRR</sequence>
<keyword evidence="2" id="KW-0813">Transport</keyword>
<keyword evidence="3" id="KW-1003">Cell membrane</keyword>
<comment type="caution">
    <text evidence="8">The sequence shown here is derived from an EMBL/GenBank/DDBJ whole genome shotgun (WGS) entry which is preliminary data.</text>
</comment>
<keyword evidence="9" id="KW-1185">Reference proteome</keyword>
<accession>A0ABT1Z328</accession>
<evidence type="ECO:0000256" key="1">
    <source>
        <dbReference type="ARBA" id="ARBA00004429"/>
    </source>
</evidence>
<protein>
    <submittedName>
        <fullName evidence="8">MATE family efflux transporter</fullName>
    </submittedName>
</protein>
<dbReference type="PIRSF" id="PIRSF006603">
    <property type="entry name" value="DinF"/>
    <property type="match status" value="1"/>
</dbReference>
<dbReference type="PANTHER" id="PTHR43549:SF2">
    <property type="entry name" value="MULTIDRUG RESISTANCE PROTEIN NORM-RELATED"/>
    <property type="match status" value="1"/>
</dbReference>
<keyword evidence="4 7" id="KW-0812">Transmembrane</keyword>
<reference evidence="8" key="1">
    <citation type="submission" date="2022-07" db="EMBL/GenBank/DDBJ databases">
        <title>Pseudosulfitobacter sp. strain AP-MA-4, whole genome sequence.</title>
        <authorList>
            <person name="Jiang Y."/>
        </authorList>
    </citation>
    <scope>NUCLEOTIDE SEQUENCE</scope>
    <source>
        <strain evidence="8">AP-MA-4</strain>
    </source>
</reference>
<feature type="transmembrane region" description="Helical" evidence="7">
    <location>
        <begin position="353"/>
        <end position="377"/>
    </location>
</feature>
<feature type="transmembrane region" description="Helical" evidence="7">
    <location>
        <begin position="319"/>
        <end position="341"/>
    </location>
</feature>
<keyword evidence="6 7" id="KW-0472">Membrane</keyword>
<gene>
    <name evidence="8" type="ORF">NTA49_13430</name>
</gene>
<dbReference type="InterPro" id="IPR052031">
    <property type="entry name" value="Membrane_Transporter-Flippase"/>
</dbReference>
<dbReference type="RefSeq" id="WP_258295309.1">
    <property type="nucleotide sequence ID" value="NZ_JANKJG010000010.1"/>
</dbReference>
<name>A0ABT1Z328_9RHOB</name>